<keyword evidence="2 4" id="KW-0863">Zinc-finger</keyword>
<dbReference type="GO" id="GO:0008270">
    <property type="term" value="F:zinc ion binding"/>
    <property type="evidence" value="ECO:0007669"/>
    <property type="project" value="UniProtKB-KW"/>
</dbReference>
<reference evidence="6" key="1">
    <citation type="submission" date="2022-12" db="EMBL/GenBank/DDBJ databases">
        <title>Draft genome assemblies for two species of Escallonia (Escalloniales).</title>
        <authorList>
            <person name="Chanderbali A."/>
            <person name="Dervinis C."/>
            <person name="Anghel I."/>
            <person name="Soltis D."/>
            <person name="Soltis P."/>
            <person name="Zapata F."/>
        </authorList>
    </citation>
    <scope>NUCLEOTIDE SEQUENCE</scope>
    <source>
        <strain evidence="6">UCBG64.0493</strain>
        <tissue evidence="6">Leaf</tissue>
    </source>
</reference>
<feature type="domain" description="SBP-type" evidence="5">
    <location>
        <begin position="205"/>
        <end position="275"/>
    </location>
</feature>
<dbReference type="Proteomes" id="UP001188597">
    <property type="component" value="Unassembled WGS sequence"/>
</dbReference>
<dbReference type="Gene3D" id="4.10.1100.10">
    <property type="entry name" value="Transcription factor, SBP-box domain"/>
    <property type="match status" value="1"/>
</dbReference>
<evidence type="ECO:0000313" key="6">
    <source>
        <dbReference type="EMBL" id="KAK3009664.1"/>
    </source>
</evidence>
<dbReference type="AlphaFoldDB" id="A0AA88VLG1"/>
<keyword evidence="7" id="KW-1185">Reference proteome</keyword>
<name>A0AA88VLG1_9ASTE</name>
<evidence type="ECO:0000256" key="2">
    <source>
        <dbReference type="ARBA" id="ARBA00022771"/>
    </source>
</evidence>
<dbReference type="SUPFAM" id="SSF103612">
    <property type="entry name" value="SBT domain"/>
    <property type="match status" value="1"/>
</dbReference>
<keyword evidence="3" id="KW-0862">Zinc</keyword>
<keyword evidence="1" id="KW-0479">Metal-binding</keyword>
<evidence type="ECO:0000256" key="3">
    <source>
        <dbReference type="ARBA" id="ARBA00022833"/>
    </source>
</evidence>
<evidence type="ECO:0000256" key="4">
    <source>
        <dbReference type="PROSITE-ProRule" id="PRU00470"/>
    </source>
</evidence>
<dbReference type="EMBL" id="JAVXUP010001624">
    <property type="protein sequence ID" value="KAK3009664.1"/>
    <property type="molecule type" value="Genomic_DNA"/>
</dbReference>
<dbReference type="GO" id="GO:0005634">
    <property type="term" value="C:nucleus"/>
    <property type="evidence" value="ECO:0007669"/>
    <property type="project" value="InterPro"/>
</dbReference>
<organism evidence="6 7">
    <name type="scientific">Escallonia herrerae</name>
    <dbReference type="NCBI Taxonomy" id="1293975"/>
    <lineage>
        <taxon>Eukaryota</taxon>
        <taxon>Viridiplantae</taxon>
        <taxon>Streptophyta</taxon>
        <taxon>Embryophyta</taxon>
        <taxon>Tracheophyta</taxon>
        <taxon>Spermatophyta</taxon>
        <taxon>Magnoliopsida</taxon>
        <taxon>eudicotyledons</taxon>
        <taxon>Gunneridae</taxon>
        <taxon>Pentapetalae</taxon>
        <taxon>asterids</taxon>
        <taxon>campanulids</taxon>
        <taxon>Escalloniales</taxon>
        <taxon>Escalloniaceae</taxon>
        <taxon>Escallonia</taxon>
    </lineage>
</organism>
<dbReference type="PROSITE" id="PS51141">
    <property type="entry name" value="ZF_SBP"/>
    <property type="match status" value="1"/>
</dbReference>
<proteinExistence type="predicted"/>
<evidence type="ECO:0000313" key="7">
    <source>
        <dbReference type="Proteomes" id="UP001188597"/>
    </source>
</evidence>
<dbReference type="InterPro" id="IPR036893">
    <property type="entry name" value="SBP_sf"/>
</dbReference>
<evidence type="ECO:0000259" key="5">
    <source>
        <dbReference type="PROSITE" id="PS51141"/>
    </source>
</evidence>
<evidence type="ECO:0000256" key="1">
    <source>
        <dbReference type="ARBA" id="ARBA00022723"/>
    </source>
</evidence>
<sequence>MELEPTIFGTVDLKFISLYDGALELFSDGKDSVSDESASPADAIPIGKNGLVGWQLRSPFSLGSSMISTGQENIENHEFLSDESASPPDNIPIGKSGLVGWELRTPSSLGSSMISSSQEKIENQEFVEMDFPEMIQKCLSNGSIRVEFVESKYWDLGTIDLKLGRIADQRDPRNLISSKISPNLYSAESCKQAKRGQMGNLSPSIAMCQVHGCKKDLSSFKEYHKRHKVCEVHSKTEKVIVKGVERRFHWLAEFDDGKRSCRKRLAGHNERRRKSHTIGVSHGLMVVASSVDVTASRWPVLDEVFFVRDRTVSQSVTVVKPSRSRSRSE</sequence>
<dbReference type="PANTHER" id="PTHR31251:SF226">
    <property type="entry name" value="SQUAMOSA PROMOTER-BINDING-LIKE PROTEIN 6"/>
    <property type="match status" value="1"/>
</dbReference>
<gene>
    <name evidence="6" type="ORF">RJ639_013840</name>
</gene>
<comment type="caution">
    <text evidence="6">The sequence shown here is derived from an EMBL/GenBank/DDBJ whole genome shotgun (WGS) entry which is preliminary data.</text>
</comment>
<dbReference type="GO" id="GO:0003677">
    <property type="term" value="F:DNA binding"/>
    <property type="evidence" value="ECO:0007669"/>
    <property type="project" value="InterPro"/>
</dbReference>
<dbReference type="PANTHER" id="PTHR31251">
    <property type="entry name" value="SQUAMOSA PROMOTER-BINDING-LIKE PROTEIN 4"/>
    <property type="match status" value="1"/>
</dbReference>
<dbReference type="InterPro" id="IPR004333">
    <property type="entry name" value="SBP_dom"/>
</dbReference>
<protein>
    <recommendedName>
        <fullName evidence="5">SBP-type domain-containing protein</fullName>
    </recommendedName>
</protein>
<accession>A0AA88VLG1</accession>
<dbReference type="InterPro" id="IPR044817">
    <property type="entry name" value="SBP-like"/>
</dbReference>
<dbReference type="Pfam" id="PF03110">
    <property type="entry name" value="SBP"/>
    <property type="match status" value="1"/>
</dbReference>